<feature type="transmembrane region" description="Helical" evidence="1">
    <location>
        <begin position="82"/>
        <end position="103"/>
    </location>
</feature>
<dbReference type="EMBL" id="FWXS01000010">
    <property type="protein sequence ID" value="SMC83789.1"/>
    <property type="molecule type" value="Genomic_DNA"/>
</dbReference>
<dbReference type="Proteomes" id="UP000192393">
    <property type="component" value="Unassembled WGS sequence"/>
</dbReference>
<dbReference type="InterPro" id="IPR025196">
    <property type="entry name" value="DUF4126"/>
</dbReference>
<keyword evidence="1" id="KW-1133">Transmembrane helix</keyword>
<organism evidence="3 4">
    <name type="scientific">Moheibacter sediminis</name>
    <dbReference type="NCBI Taxonomy" id="1434700"/>
    <lineage>
        <taxon>Bacteria</taxon>
        <taxon>Pseudomonadati</taxon>
        <taxon>Bacteroidota</taxon>
        <taxon>Flavobacteriia</taxon>
        <taxon>Flavobacteriales</taxon>
        <taxon>Weeksellaceae</taxon>
        <taxon>Moheibacter</taxon>
    </lineage>
</organism>
<dbReference type="Pfam" id="PF13548">
    <property type="entry name" value="DUF4126"/>
    <property type="match status" value="1"/>
</dbReference>
<reference evidence="3 4" key="1">
    <citation type="submission" date="2017-04" db="EMBL/GenBank/DDBJ databases">
        <authorList>
            <person name="Afonso C.L."/>
            <person name="Miller P.J."/>
            <person name="Scott M.A."/>
            <person name="Spackman E."/>
            <person name="Goraichik I."/>
            <person name="Dimitrov K.M."/>
            <person name="Suarez D.L."/>
            <person name="Swayne D.E."/>
        </authorList>
    </citation>
    <scope>NUCLEOTIDE SEQUENCE [LARGE SCALE GENOMIC DNA]</scope>
    <source>
        <strain evidence="3 4">CGMCC 1.12708</strain>
    </source>
</reference>
<evidence type="ECO:0000256" key="1">
    <source>
        <dbReference type="SAM" id="Phobius"/>
    </source>
</evidence>
<evidence type="ECO:0000313" key="3">
    <source>
        <dbReference type="EMBL" id="SMC83789.1"/>
    </source>
</evidence>
<accession>A0A1W2CF55</accession>
<dbReference type="OrthoDB" id="288613at2"/>
<gene>
    <name evidence="3" type="ORF">SAMN06296427_1102</name>
</gene>
<dbReference type="RefSeq" id="WP_084018273.1">
    <property type="nucleotide sequence ID" value="NZ_FWXS01000010.1"/>
</dbReference>
<feature type="transmembrane region" description="Helical" evidence="1">
    <location>
        <begin position="56"/>
        <end position="75"/>
    </location>
</feature>
<name>A0A1W2CF55_9FLAO</name>
<feature type="domain" description="DUF4126" evidence="2">
    <location>
        <begin position="13"/>
        <end position="186"/>
    </location>
</feature>
<proteinExistence type="predicted"/>
<sequence>MDIFDSNTIMSFFLGIGLAASAGFRVFLPLFVLSIGAHFGQDLLELNEAWQWVGSWPAMIALGVATIVEIIAYYIPIIDNFLDTIAIPLAAVAGTVLMGSTLLDMSEVTTWALAIIAGGGTAAAVSGTTAAARAVSTSTTGGTGNFVVNTGETAAASVLSLTSLIWAPIAFIFVLIVLFGIYRLWKWTKKQRIFSGQQ</sequence>
<keyword evidence="1" id="KW-0472">Membrane</keyword>
<feature type="transmembrane region" description="Helical" evidence="1">
    <location>
        <begin position="165"/>
        <end position="185"/>
    </location>
</feature>
<evidence type="ECO:0000313" key="4">
    <source>
        <dbReference type="Proteomes" id="UP000192393"/>
    </source>
</evidence>
<keyword evidence="4" id="KW-1185">Reference proteome</keyword>
<dbReference type="AlphaFoldDB" id="A0A1W2CF55"/>
<feature type="transmembrane region" description="Helical" evidence="1">
    <location>
        <begin position="12"/>
        <end position="36"/>
    </location>
</feature>
<evidence type="ECO:0000259" key="2">
    <source>
        <dbReference type="Pfam" id="PF13548"/>
    </source>
</evidence>
<dbReference type="STRING" id="1434700.SAMN06296427_1102"/>
<keyword evidence="1" id="KW-0812">Transmembrane</keyword>
<protein>
    <recommendedName>
        <fullName evidence="2">DUF4126 domain-containing protein</fullName>
    </recommendedName>
</protein>